<comment type="similarity">
    <text evidence="2 5">Belongs to the RxLR effector family.</text>
</comment>
<reference evidence="7" key="1">
    <citation type="submission" date="2017-03" db="EMBL/GenBank/DDBJ databases">
        <title>Phytopthora megakarya and P. palmivora, two closely related causual agents of cacao black pod achieved similar genome size and gene model numbers by different mechanisms.</title>
        <authorList>
            <person name="Ali S."/>
            <person name="Shao J."/>
            <person name="Larry D.J."/>
            <person name="Kronmiller B."/>
            <person name="Shen D."/>
            <person name="Strem M.D."/>
            <person name="Melnick R.L."/>
            <person name="Guiltinan M.J."/>
            <person name="Tyler B.M."/>
            <person name="Meinhardt L.W."/>
            <person name="Bailey B.A."/>
        </authorList>
    </citation>
    <scope>NUCLEOTIDE SEQUENCE [LARGE SCALE GENOMIC DNA]</scope>
    <source>
        <strain evidence="7">zdho120</strain>
    </source>
</reference>
<comment type="caution">
    <text evidence="6">The sequence shown here is derived from an EMBL/GenBank/DDBJ whole genome shotgun (WGS) entry which is preliminary data.</text>
</comment>
<evidence type="ECO:0000256" key="4">
    <source>
        <dbReference type="ARBA" id="ARBA00022729"/>
    </source>
</evidence>
<evidence type="ECO:0000256" key="1">
    <source>
        <dbReference type="ARBA" id="ARBA00004613"/>
    </source>
</evidence>
<evidence type="ECO:0000256" key="5">
    <source>
        <dbReference type="RuleBase" id="RU367124"/>
    </source>
</evidence>
<keyword evidence="4 5" id="KW-0732">Signal</keyword>
<evidence type="ECO:0000256" key="2">
    <source>
        <dbReference type="ARBA" id="ARBA00010400"/>
    </source>
</evidence>
<dbReference type="Proteomes" id="UP000198211">
    <property type="component" value="Unassembled WGS sequence"/>
</dbReference>
<evidence type="ECO:0000313" key="7">
    <source>
        <dbReference type="Proteomes" id="UP000198211"/>
    </source>
</evidence>
<proteinExistence type="inferred from homology"/>
<accession>A0A225UY65</accession>
<comment type="domain">
    <text evidence="5">The RxLR-dEER motif acts to carry the protein into the host cell cytoplasm through binding to cell surface phosphatidylinositol-3-phosphate.</text>
</comment>
<comment type="subcellular location">
    <subcellularLocation>
        <location evidence="1 5">Secreted</location>
    </subcellularLocation>
</comment>
<dbReference type="Pfam" id="PF16810">
    <property type="entry name" value="RXLR"/>
    <property type="match status" value="1"/>
</dbReference>
<organism evidence="6 7">
    <name type="scientific">Phytophthora megakarya</name>
    <dbReference type="NCBI Taxonomy" id="4795"/>
    <lineage>
        <taxon>Eukaryota</taxon>
        <taxon>Sar</taxon>
        <taxon>Stramenopiles</taxon>
        <taxon>Oomycota</taxon>
        <taxon>Peronosporomycetes</taxon>
        <taxon>Peronosporales</taxon>
        <taxon>Peronosporaceae</taxon>
        <taxon>Phytophthora</taxon>
    </lineage>
</organism>
<name>A0A225UY65_9STRA</name>
<dbReference type="InterPro" id="IPR031825">
    <property type="entry name" value="RXLR"/>
</dbReference>
<keyword evidence="3 5" id="KW-0964">Secreted</keyword>
<sequence length="114" mass="13496">MRLSRVLVVIVTSFLFTSDALTVTNQTKFSKISLTDSPNQRHLRAHHSFKERENLEERGLTKADWKYLMEKAQGLGFDLKKSMKDIFYQQRIPKEKYLEYQNSLNRLIQERKSG</sequence>
<gene>
    <name evidence="6" type="ORF">PHMEG_00031432</name>
</gene>
<keyword evidence="7" id="KW-1185">Reference proteome</keyword>
<dbReference type="EMBL" id="NBNE01009934">
    <property type="protein sequence ID" value="OWY97921.1"/>
    <property type="molecule type" value="Genomic_DNA"/>
</dbReference>
<feature type="signal peptide" evidence="5">
    <location>
        <begin position="1"/>
        <end position="22"/>
    </location>
</feature>
<evidence type="ECO:0000313" key="6">
    <source>
        <dbReference type="EMBL" id="OWY97921.1"/>
    </source>
</evidence>
<comment type="function">
    <text evidence="5">Effector that suppresses plant defense responses during pathogen infection.</text>
</comment>
<dbReference type="OrthoDB" id="143614at2759"/>
<protein>
    <recommendedName>
        <fullName evidence="5">RxLR effector protein</fullName>
    </recommendedName>
</protein>
<evidence type="ECO:0000256" key="3">
    <source>
        <dbReference type="ARBA" id="ARBA00022525"/>
    </source>
</evidence>
<feature type="chain" id="PRO_5044978076" description="RxLR effector protein" evidence="5">
    <location>
        <begin position="23"/>
        <end position="114"/>
    </location>
</feature>
<dbReference type="AlphaFoldDB" id="A0A225UY65"/>